<dbReference type="Proteomes" id="UP000008914">
    <property type="component" value="Chromosome"/>
</dbReference>
<dbReference type="InterPro" id="IPR036390">
    <property type="entry name" value="WH_DNA-bd_sf"/>
</dbReference>
<keyword evidence="3" id="KW-0159">Chromosome partition</keyword>
<reference evidence="6 7" key="1">
    <citation type="journal article" date="2010" name="Stand. Genomic Sci.">
        <title>Complete genome sequence of Intrasporangium calvum type strain (7 KIP).</title>
        <authorList>
            <person name="Del Rio T.G."/>
            <person name="Chertkov O."/>
            <person name="Yasawong M."/>
            <person name="Lucas S."/>
            <person name="Deshpande S."/>
            <person name="Cheng J.F."/>
            <person name="Detter C."/>
            <person name="Tapia R."/>
            <person name="Han C."/>
            <person name="Goodwin L."/>
            <person name="Pitluck S."/>
            <person name="Liolios K."/>
            <person name="Ivanova N."/>
            <person name="Mavromatis K."/>
            <person name="Pati A."/>
            <person name="Chen A."/>
            <person name="Palaniappan K."/>
            <person name="Land M."/>
            <person name="Hauser L."/>
            <person name="Chang Y.J."/>
            <person name="Jeffries C.D."/>
            <person name="Rohde M."/>
            <person name="Pukall R."/>
            <person name="Sikorski J."/>
            <person name="Goker M."/>
            <person name="Woyke T."/>
            <person name="Bristow J."/>
            <person name="Eisen J.A."/>
            <person name="Markowitz V."/>
            <person name="Hugenholtz P."/>
            <person name="Kyrpides N.C."/>
            <person name="Klenk H.P."/>
            <person name="Lapidus A."/>
        </authorList>
    </citation>
    <scope>NUCLEOTIDE SEQUENCE [LARGE SCALE GENOMIC DNA]</scope>
    <source>
        <strain evidence="7">ATCC 23552 / DSM 43043 / JCM 3097 / NBRC 12989 / 7 KIP</strain>
    </source>
</reference>
<dbReference type="Pfam" id="PF04079">
    <property type="entry name" value="SMC_ScpB"/>
    <property type="match status" value="1"/>
</dbReference>
<dbReference type="PANTHER" id="PTHR34298">
    <property type="entry name" value="SEGREGATION AND CONDENSATION PROTEIN B"/>
    <property type="match status" value="1"/>
</dbReference>
<dbReference type="NCBIfam" id="TIGR00281">
    <property type="entry name" value="SMC-Scp complex subunit ScpB"/>
    <property type="match status" value="1"/>
</dbReference>
<keyword evidence="1" id="KW-0963">Cytoplasm</keyword>
<evidence type="ECO:0000256" key="1">
    <source>
        <dbReference type="ARBA" id="ARBA00022490"/>
    </source>
</evidence>
<dbReference type="STRING" id="710696.Intca_1838"/>
<evidence type="ECO:0000256" key="5">
    <source>
        <dbReference type="SAM" id="MobiDB-lite"/>
    </source>
</evidence>
<dbReference type="InterPro" id="IPR036388">
    <property type="entry name" value="WH-like_DNA-bd_sf"/>
</dbReference>
<name>E6SAS7_INTC7</name>
<dbReference type="GO" id="GO:0051304">
    <property type="term" value="P:chromosome separation"/>
    <property type="evidence" value="ECO:0007669"/>
    <property type="project" value="InterPro"/>
</dbReference>
<keyword evidence="4" id="KW-0131">Cell cycle</keyword>
<dbReference type="GO" id="GO:0051301">
    <property type="term" value="P:cell division"/>
    <property type="evidence" value="ECO:0007669"/>
    <property type="project" value="UniProtKB-KW"/>
</dbReference>
<dbReference type="AlphaFoldDB" id="E6SAS7"/>
<evidence type="ECO:0000313" key="7">
    <source>
        <dbReference type="Proteomes" id="UP000008914"/>
    </source>
</evidence>
<evidence type="ECO:0000313" key="6">
    <source>
        <dbReference type="EMBL" id="ADU48350.1"/>
    </source>
</evidence>
<proteinExistence type="predicted"/>
<keyword evidence="7" id="KW-1185">Reference proteome</keyword>
<evidence type="ECO:0000256" key="3">
    <source>
        <dbReference type="ARBA" id="ARBA00022829"/>
    </source>
</evidence>
<dbReference type="Gene3D" id="1.10.10.10">
    <property type="entry name" value="Winged helix-like DNA-binding domain superfamily/Winged helix DNA-binding domain"/>
    <property type="match status" value="2"/>
</dbReference>
<evidence type="ECO:0000256" key="2">
    <source>
        <dbReference type="ARBA" id="ARBA00022618"/>
    </source>
</evidence>
<gene>
    <name evidence="6" type="ordered locus">Intca_1838</name>
</gene>
<keyword evidence="2" id="KW-0132">Cell division</keyword>
<dbReference type="PANTHER" id="PTHR34298:SF2">
    <property type="entry name" value="SEGREGATION AND CONDENSATION PROTEIN B"/>
    <property type="match status" value="1"/>
</dbReference>
<dbReference type="SUPFAM" id="SSF46785">
    <property type="entry name" value="Winged helix' DNA-binding domain"/>
    <property type="match status" value="2"/>
</dbReference>
<dbReference type="InterPro" id="IPR005234">
    <property type="entry name" value="ScpB_csome_segregation"/>
</dbReference>
<evidence type="ECO:0000256" key="4">
    <source>
        <dbReference type="ARBA" id="ARBA00023306"/>
    </source>
</evidence>
<dbReference type="KEGG" id="ica:Intca_1838"/>
<sequence>MGLTTEMTERTMSEQDQAAPAAQMGTQTEAGADVGADVGEDLASLGDEQIAFDINDFPGGARSALEAVLMVVEEPVTEMDLASALELPVEDVRGHLVALEEDYAAAQRGFTLRNVAGGWRMYSRPDYAPVVEKFILDGQQAKMTQASLETLAVIAYRQPVSRSRVSAVRGVNVDGVVRTLLSRGLIEEVEDTGESGAILYRTTTYFLQRMGLSSLDELPPLAPYLPDADVIDELIEEGHS</sequence>
<dbReference type="eggNOG" id="COG1386">
    <property type="taxonomic scope" value="Bacteria"/>
</dbReference>
<organism evidence="6 7">
    <name type="scientific">Intrasporangium calvum (strain ATCC 23552 / DSM 43043 / JCM 3097 / NBRC 12989 / NCIMB 10167 / NRRL B-3866 / 7 KIP)</name>
    <dbReference type="NCBI Taxonomy" id="710696"/>
    <lineage>
        <taxon>Bacteria</taxon>
        <taxon>Bacillati</taxon>
        <taxon>Actinomycetota</taxon>
        <taxon>Actinomycetes</taxon>
        <taxon>Micrococcales</taxon>
        <taxon>Intrasporangiaceae</taxon>
        <taxon>Intrasporangium</taxon>
    </lineage>
</organism>
<feature type="region of interest" description="Disordered" evidence="5">
    <location>
        <begin position="1"/>
        <end position="26"/>
    </location>
</feature>
<protein>
    <submittedName>
        <fullName evidence="6">Condensin subunit ScpB</fullName>
    </submittedName>
</protein>
<accession>E6SAS7</accession>
<dbReference type="EMBL" id="CP002343">
    <property type="protein sequence ID" value="ADU48350.1"/>
    <property type="molecule type" value="Genomic_DNA"/>
</dbReference>
<dbReference type="HOGENOM" id="CLU_045647_5_1_11"/>